<dbReference type="PANTHER" id="PTHR22916:SF51">
    <property type="entry name" value="GLYCOSYLTRANSFERASE EPSH-RELATED"/>
    <property type="match status" value="1"/>
</dbReference>
<keyword evidence="1" id="KW-0328">Glycosyltransferase</keyword>
<reference evidence="4 5" key="1">
    <citation type="submission" date="2016-11" db="EMBL/GenBank/DDBJ databases">
        <authorList>
            <person name="Jaros S."/>
            <person name="Januszkiewicz K."/>
            <person name="Wedrychowicz H."/>
        </authorList>
    </citation>
    <scope>NUCLEOTIDE SEQUENCE [LARGE SCALE GENOMIC DNA]</scope>
    <source>
        <strain evidence="4 5">HD4</strain>
    </source>
</reference>
<feature type="domain" description="Glycosyltransferase 2-like" evidence="3">
    <location>
        <begin position="14"/>
        <end position="181"/>
    </location>
</feature>
<dbReference type="InterPro" id="IPR029044">
    <property type="entry name" value="Nucleotide-diphossugar_trans"/>
</dbReference>
<dbReference type="Gene3D" id="3.90.550.10">
    <property type="entry name" value="Spore Coat Polysaccharide Biosynthesis Protein SpsA, Chain A"/>
    <property type="match status" value="1"/>
</dbReference>
<evidence type="ECO:0000256" key="1">
    <source>
        <dbReference type="ARBA" id="ARBA00022676"/>
    </source>
</evidence>
<evidence type="ECO:0000256" key="2">
    <source>
        <dbReference type="ARBA" id="ARBA00022679"/>
    </source>
</evidence>
<dbReference type="Pfam" id="PF00535">
    <property type="entry name" value="Glycos_transf_2"/>
    <property type="match status" value="1"/>
</dbReference>
<proteinExistence type="predicted"/>
<dbReference type="OrthoDB" id="396512at2"/>
<evidence type="ECO:0000313" key="4">
    <source>
        <dbReference type="EMBL" id="SHK55526.1"/>
    </source>
</evidence>
<sequence>MDGEMELENQELLSLVVPVYNVEKYLDRCVQSLLNQAYKNIEIILVDDGAKDSSGRMCDEYAAKYPQIRAIHQENGGLGAARNTGVKAAVGGYIAFVDSDDWVKPDMYSRLMAEALAHPDADMVKSGYCEANDQEEYSQTLFPGAAYQEITGKENLCRYYAKESPWTVAWNTVYRQDLAKKVEYPSRIYHEDDYASFFYLYFSRKCIIINEPFYCYYSNPNSIVRDQRNLAREKRDKIEVLRRLHEYASKQEILKRSGMVRKLQHMWAKAYYHCIRDDMEYDCISRKVLKKVYHCLDLRRSLLLRYMIRRRKIKIL</sequence>
<dbReference type="PANTHER" id="PTHR22916">
    <property type="entry name" value="GLYCOSYLTRANSFERASE"/>
    <property type="match status" value="1"/>
</dbReference>
<dbReference type="AlphaFoldDB" id="A0A1M6TFB3"/>
<gene>
    <name evidence="4" type="ORF">SAMN05216582_10794</name>
</gene>
<dbReference type="CDD" id="cd00761">
    <property type="entry name" value="Glyco_tranf_GTA_type"/>
    <property type="match status" value="1"/>
</dbReference>
<protein>
    <submittedName>
        <fullName evidence="4">Glycosyltransferase involved in cell wall bisynthesis</fullName>
    </submittedName>
</protein>
<evidence type="ECO:0000313" key="5">
    <source>
        <dbReference type="Proteomes" id="UP000184263"/>
    </source>
</evidence>
<dbReference type="GO" id="GO:0016757">
    <property type="term" value="F:glycosyltransferase activity"/>
    <property type="evidence" value="ECO:0007669"/>
    <property type="project" value="UniProtKB-KW"/>
</dbReference>
<dbReference type="Proteomes" id="UP000184263">
    <property type="component" value="Unassembled WGS sequence"/>
</dbReference>
<dbReference type="EMBL" id="FRBC01000007">
    <property type="protein sequence ID" value="SHK55526.1"/>
    <property type="molecule type" value="Genomic_DNA"/>
</dbReference>
<evidence type="ECO:0000259" key="3">
    <source>
        <dbReference type="Pfam" id="PF00535"/>
    </source>
</evidence>
<keyword evidence="2 4" id="KW-0808">Transferase</keyword>
<dbReference type="InterPro" id="IPR001173">
    <property type="entry name" value="Glyco_trans_2-like"/>
</dbReference>
<name>A0A1M6TFB3_SELRU</name>
<accession>A0A1M6TFB3</accession>
<dbReference type="SUPFAM" id="SSF53448">
    <property type="entry name" value="Nucleotide-diphospho-sugar transferases"/>
    <property type="match status" value="1"/>
</dbReference>
<organism evidence="4 5">
    <name type="scientific">Selenomonas ruminantium</name>
    <dbReference type="NCBI Taxonomy" id="971"/>
    <lineage>
        <taxon>Bacteria</taxon>
        <taxon>Bacillati</taxon>
        <taxon>Bacillota</taxon>
        <taxon>Negativicutes</taxon>
        <taxon>Selenomonadales</taxon>
        <taxon>Selenomonadaceae</taxon>
        <taxon>Selenomonas</taxon>
    </lineage>
</organism>